<dbReference type="Proteomes" id="UP001210502">
    <property type="component" value="Unassembled WGS sequence"/>
</dbReference>
<evidence type="ECO:0000313" key="1">
    <source>
        <dbReference type="EMBL" id="MDA3768156.1"/>
    </source>
</evidence>
<dbReference type="EMBL" id="JAQIEY010000019">
    <property type="protein sequence ID" value="MDA3768156.1"/>
    <property type="molecule type" value="Genomic_DNA"/>
</dbReference>
<proteinExistence type="predicted"/>
<sequence>MQAEGQISASADLDILAKNLAKWRGSDYWADKQGLANFGTDEDLDVLAKDPDVGCRACVAERGRDCGGRLGAKQG</sequence>
<gene>
    <name evidence="1" type="ORF">PF586_06755</name>
</gene>
<accession>A0AAW5YVL3</accession>
<dbReference type="AlphaFoldDB" id="A0AAW5YVL3"/>
<dbReference type="RefSeq" id="WP_271024660.1">
    <property type="nucleotide sequence ID" value="NZ_JAQIEY010000019.1"/>
</dbReference>
<comment type="caution">
    <text evidence="1">The sequence shown here is derived from an EMBL/GenBank/DDBJ whole genome shotgun (WGS) entry which is preliminary data.</text>
</comment>
<organism evidence="1 2">
    <name type="scientific">Lactobacillus delbrueckii</name>
    <dbReference type="NCBI Taxonomy" id="1584"/>
    <lineage>
        <taxon>Bacteria</taxon>
        <taxon>Bacillati</taxon>
        <taxon>Bacillota</taxon>
        <taxon>Bacilli</taxon>
        <taxon>Lactobacillales</taxon>
        <taxon>Lactobacillaceae</taxon>
        <taxon>Lactobacillus</taxon>
    </lineage>
</organism>
<evidence type="ECO:0000313" key="2">
    <source>
        <dbReference type="Proteomes" id="UP001210502"/>
    </source>
</evidence>
<reference evidence="1" key="1">
    <citation type="submission" date="2023-01" db="EMBL/GenBank/DDBJ databases">
        <title>Sequencing of the bacterial strains from artisanal fermented milk Matsoni.</title>
        <authorList>
            <person name="Rozman V."/>
            <person name="Accetto T."/>
            <person name="Bogovic Matijasic B."/>
        </authorList>
    </citation>
    <scope>NUCLEOTIDE SEQUENCE</scope>
    <source>
        <strain evidence="1">Lbl333</strain>
    </source>
</reference>
<name>A0AAW5YVL3_9LACO</name>
<protein>
    <submittedName>
        <fullName evidence="1">Uncharacterized protein</fullName>
    </submittedName>
</protein>